<dbReference type="OrthoDB" id="496981at2759"/>
<dbReference type="GeneID" id="100643724"/>
<accession>A0A9B2JMS1</accession>
<evidence type="ECO:0000256" key="1">
    <source>
        <dbReference type="ARBA" id="ARBA00022737"/>
    </source>
</evidence>
<keyword evidence="5" id="KW-1185">Reference proteome</keyword>
<evidence type="ECO:0000256" key="2">
    <source>
        <dbReference type="ARBA" id="ARBA00023043"/>
    </source>
</evidence>
<keyword evidence="1" id="KW-0677">Repeat</keyword>
<dbReference type="Pfam" id="PF13857">
    <property type="entry name" value="Ank_5"/>
    <property type="match status" value="1"/>
</dbReference>
<dbReference type="PANTHER" id="PTHR24171:SF9">
    <property type="entry name" value="ANKYRIN REPEAT DOMAIN-CONTAINING PROTEIN 39"/>
    <property type="match status" value="1"/>
</dbReference>
<gene>
    <name evidence="6" type="primary">LOC100643724</name>
</gene>
<feature type="repeat" description="ANK" evidence="3">
    <location>
        <begin position="214"/>
        <end position="246"/>
    </location>
</feature>
<dbReference type="AlphaFoldDB" id="A0A9B2JMS1"/>
<dbReference type="PROSITE" id="PS50088">
    <property type="entry name" value="ANK_REPEAT"/>
    <property type="match status" value="2"/>
</dbReference>
<evidence type="ECO:0000313" key="5">
    <source>
        <dbReference type="Proteomes" id="UP000835206"/>
    </source>
</evidence>
<dbReference type="SUPFAM" id="SSF48403">
    <property type="entry name" value="Ankyrin repeat"/>
    <property type="match status" value="1"/>
</dbReference>
<name>A0A9B2JMS1_BOMTE</name>
<dbReference type="PROSITE" id="PS50297">
    <property type="entry name" value="ANK_REP_REGION"/>
    <property type="match status" value="2"/>
</dbReference>
<dbReference type="RefSeq" id="XP_012170290.1">
    <property type="nucleotide sequence ID" value="XM_012314900.3"/>
</dbReference>
<evidence type="ECO:0000313" key="6">
    <source>
        <dbReference type="RefSeq" id="XP_012170290.1"/>
    </source>
</evidence>
<feature type="region of interest" description="Disordered" evidence="4">
    <location>
        <begin position="1"/>
        <end position="30"/>
    </location>
</feature>
<dbReference type="InterPro" id="IPR002110">
    <property type="entry name" value="Ankyrin_rpt"/>
</dbReference>
<organism evidence="5 6">
    <name type="scientific">Bombus terrestris</name>
    <name type="common">Buff-tailed bumblebee</name>
    <name type="synonym">Apis terrestris</name>
    <dbReference type="NCBI Taxonomy" id="30195"/>
    <lineage>
        <taxon>Eukaryota</taxon>
        <taxon>Metazoa</taxon>
        <taxon>Ecdysozoa</taxon>
        <taxon>Arthropoda</taxon>
        <taxon>Hexapoda</taxon>
        <taxon>Insecta</taxon>
        <taxon>Pterygota</taxon>
        <taxon>Neoptera</taxon>
        <taxon>Endopterygota</taxon>
        <taxon>Hymenoptera</taxon>
        <taxon>Apocrita</taxon>
        <taxon>Aculeata</taxon>
        <taxon>Apoidea</taxon>
        <taxon>Anthophila</taxon>
        <taxon>Apidae</taxon>
        <taxon>Bombus</taxon>
        <taxon>Bombus</taxon>
    </lineage>
</organism>
<sequence>MTSVDSGIETSNNSDDSSIAQSEDMTMEEISNASSAPAIITCNNNQNEIQEIKPSTFHTKFNPNWSVCLSNTHDGVQNSTPASSSRPRIDACPKIVAVKFPYKNGSTDSPTARAFLVKQRVYCGKIKLVNEKRRNRQFVSLVDDYTRIIQHRMRIAAATNNTMVMRILLDSNISPNSGDKQGRTPLHLASCRGYTEMVRLLLEHGADPNLRDSVGNTPLHLAAVTSKISVVTLLLNAGTDPLCLDQYGYNPLHLAQTKLKLLQNCKGKDMLKVKEEVQSIISMLLAYLQKYKDTHKNMETLSNLCSRLSLSNTSDQVQDDVKDLLANLNALSITQ</sequence>
<protein>
    <submittedName>
        <fullName evidence="6">Ankyrin repeat domain-containing protein 54</fullName>
    </submittedName>
</protein>
<dbReference type="KEGG" id="bter:100643724"/>
<reference evidence="6" key="1">
    <citation type="submission" date="2025-08" db="UniProtKB">
        <authorList>
            <consortium name="RefSeq"/>
        </authorList>
    </citation>
    <scope>IDENTIFICATION</scope>
</reference>
<feature type="repeat" description="ANK" evidence="3">
    <location>
        <begin position="181"/>
        <end position="213"/>
    </location>
</feature>
<evidence type="ECO:0000256" key="3">
    <source>
        <dbReference type="PROSITE-ProRule" id="PRU00023"/>
    </source>
</evidence>
<proteinExistence type="predicted"/>
<dbReference type="Gene3D" id="1.25.40.20">
    <property type="entry name" value="Ankyrin repeat-containing domain"/>
    <property type="match status" value="2"/>
</dbReference>
<dbReference type="InterPro" id="IPR036770">
    <property type="entry name" value="Ankyrin_rpt-contain_sf"/>
</dbReference>
<dbReference type="SMART" id="SM00248">
    <property type="entry name" value="ANK"/>
    <property type="match status" value="3"/>
</dbReference>
<dbReference type="Proteomes" id="UP000835206">
    <property type="component" value="Chromosome 2"/>
</dbReference>
<keyword evidence="2 3" id="KW-0040">ANK repeat</keyword>
<dbReference type="PANTHER" id="PTHR24171">
    <property type="entry name" value="ANKYRIN REPEAT DOMAIN-CONTAINING PROTEIN 39-RELATED"/>
    <property type="match status" value="1"/>
</dbReference>
<evidence type="ECO:0000256" key="4">
    <source>
        <dbReference type="SAM" id="MobiDB-lite"/>
    </source>
</evidence>